<dbReference type="EMBL" id="CAJA01000159">
    <property type="protein sequence ID" value="CCH73197.1"/>
    <property type="molecule type" value="Genomic_DNA"/>
</dbReference>
<gene>
    <name evidence="1" type="ORF">BN11_2410006</name>
</gene>
<dbReference type="Proteomes" id="UP000035763">
    <property type="component" value="Unassembled WGS sequence"/>
</dbReference>
<accession>W6JVW4</accession>
<dbReference type="AlphaFoldDB" id="W6JVW4"/>
<protein>
    <submittedName>
        <fullName evidence="1">Uncharacterized protein</fullName>
    </submittedName>
</protein>
<evidence type="ECO:0000313" key="2">
    <source>
        <dbReference type="Proteomes" id="UP000035763"/>
    </source>
</evidence>
<name>W6JVW4_9MICO</name>
<sequence length="43" mass="4617">MLVQLAIGAVYAWSTFSKALVAPESAMHLTKWSRPSPSRSPSG</sequence>
<evidence type="ECO:0000313" key="1">
    <source>
        <dbReference type="EMBL" id="CCH73197.1"/>
    </source>
</evidence>
<keyword evidence="2" id="KW-1185">Reference proteome</keyword>
<proteinExistence type="predicted"/>
<reference evidence="1 2" key="1">
    <citation type="journal article" date="2013" name="ISME J.">
        <title>A metabolic model for members of the genus Tetrasphaera involved in enhanced biological phosphorus removal.</title>
        <authorList>
            <person name="Kristiansen R."/>
            <person name="Nguyen H.T.T."/>
            <person name="Saunders A.M."/>
            <person name="Nielsen J.L."/>
            <person name="Wimmer R."/>
            <person name="Le V.Q."/>
            <person name="McIlroy S.J."/>
            <person name="Petrovski S."/>
            <person name="Seviour R.J."/>
            <person name="Calteau A."/>
            <person name="Nielsen K.L."/>
            <person name="Nielsen P.H."/>
        </authorList>
    </citation>
    <scope>NUCLEOTIDE SEQUENCE [LARGE SCALE GENOMIC DNA]</scope>
    <source>
        <strain evidence="1 2">Ben110</strain>
    </source>
</reference>
<organism evidence="1 2">
    <name type="scientific">Nostocoides australiense Ben110</name>
    <dbReference type="NCBI Taxonomy" id="1193182"/>
    <lineage>
        <taxon>Bacteria</taxon>
        <taxon>Bacillati</taxon>
        <taxon>Actinomycetota</taxon>
        <taxon>Actinomycetes</taxon>
        <taxon>Micrococcales</taxon>
        <taxon>Intrasporangiaceae</taxon>
        <taxon>Nostocoides</taxon>
    </lineage>
</organism>
<comment type="caution">
    <text evidence="1">The sequence shown here is derived from an EMBL/GenBank/DDBJ whole genome shotgun (WGS) entry which is preliminary data.</text>
</comment>
<dbReference type="STRING" id="1193182.BN11_2410006"/>